<protein>
    <submittedName>
        <fullName evidence="2">Uncharacterized protein</fullName>
    </submittedName>
</protein>
<dbReference type="AlphaFoldDB" id="A0A9W9ARQ4"/>
<evidence type="ECO:0000256" key="1">
    <source>
        <dbReference type="SAM" id="MobiDB-lite"/>
    </source>
</evidence>
<accession>A0A9W9ARQ4</accession>
<dbReference type="Proteomes" id="UP001150266">
    <property type="component" value="Unassembled WGS sequence"/>
</dbReference>
<organism evidence="2 3">
    <name type="scientific">Lentinula aciculospora</name>
    <dbReference type="NCBI Taxonomy" id="153920"/>
    <lineage>
        <taxon>Eukaryota</taxon>
        <taxon>Fungi</taxon>
        <taxon>Dikarya</taxon>
        <taxon>Basidiomycota</taxon>
        <taxon>Agaricomycotina</taxon>
        <taxon>Agaricomycetes</taxon>
        <taxon>Agaricomycetidae</taxon>
        <taxon>Agaricales</taxon>
        <taxon>Marasmiineae</taxon>
        <taxon>Omphalotaceae</taxon>
        <taxon>Lentinula</taxon>
    </lineage>
</organism>
<keyword evidence="3" id="KW-1185">Reference proteome</keyword>
<dbReference type="EMBL" id="JAOTPV010000002">
    <property type="protein sequence ID" value="KAJ4487647.1"/>
    <property type="molecule type" value="Genomic_DNA"/>
</dbReference>
<evidence type="ECO:0000313" key="2">
    <source>
        <dbReference type="EMBL" id="KAJ4487647.1"/>
    </source>
</evidence>
<reference evidence="2" key="1">
    <citation type="submission" date="2022-08" db="EMBL/GenBank/DDBJ databases">
        <title>A Global Phylogenomic Analysis of the Shiitake Genus Lentinula.</title>
        <authorList>
            <consortium name="DOE Joint Genome Institute"/>
            <person name="Sierra-Patev S."/>
            <person name="Min B."/>
            <person name="Naranjo-Ortiz M."/>
            <person name="Looney B."/>
            <person name="Konkel Z."/>
            <person name="Slot J.C."/>
            <person name="Sakamoto Y."/>
            <person name="Steenwyk J.L."/>
            <person name="Rokas A."/>
            <person name="Carro J."/>
            <person name="Camarero S."/>
            <person name="Ferreira P."/>
            <person name="Molpeceres G."/>
            <person name="Ruiz-Duenas F.J."/>
            <person name="Serrano A."/>
            <person name="Henrissat B."/>
            <person name="Drula E."/>
            <person name="Hughes K.W."/>
            <person name="Mata J.L."/>
            <person name="Ishikawa N.K."/>
            <person name="Vargas-Isla R."/>
            <person name="Ushijima S."/>
            <person name="Smith C.A."/>
            <person name="Ahrendt S."/>
            <person name="Andreopoulos W."/>
            <person name="He G."/>
            <person name="Labutti K."/>
            <person name="Lipzen A."/>
            <person name="Ng V."/>
            <person name="Riley R."/>
            <person name="Sandor L."/>
            <person name="Barry K."/>
            <person name="Martinez A.T."/>
            <person name="Xiao Y."/>
            <person name="Gibbons J.G."/>
            <person name="Terashima K."/>
            <person name="Grigoriev I.V."/>
            <person name="Hibbett D.S."/>
        </authorList>
    </citation>
    <scope>NUCLEOTIDE SEQUENCE</scope>
    <source>
        <strain evidence="2">JLM2183</strain>
    </source>
</reference>
<comment type="caution">
    <text evidence="2">The sequence shown here is derived from an EMBL/GenBank/DDBJ whole genome shotgun (WGS) entry which is preliminary data.</text>
</comment>
<gene>
    <name evidence="2" type="ORF">J3R30DRAFT_826201</name>
</gene>
<feature type="compositionally biased region" description="Basic and acidic residues" evidence="1">
    <location>
        <begin position="295"/>
        <end position="304"/>
    </location>
</feature>
<sequence>MAQFLSSLASLKSFIFPSSIFKTFSTSSHDSKRPITTMHYNKRVAHVVEGSTRKYDVSQWVAALQDPDHRPEWLKNLESCKVHCIKHYRGTGSTPHEFIAVQIKTQTDERYIKIDRYTGPRTPPSDSSLPSTNSLTDSSNQTSDFSRKVAGTGGQYDQVEVMDDPQLRVVCKQNKYEVVQEVILGPGMMDVVDCAALVDVITLSSRNYSLFRYMCWWYSAVFFRTVVTSEKLHKITKGPAFNDQGRLVYGRIRKRMVGDNCELILKPDDDYTTTVERLAEVVGVDTEEAKGIMKKDQERQKEGDMLTGMCHQGSGREQAALADA</sequence>
<feature type="region of interest" description="Disordered" evidence="1">
    <location>
        <begin position="295"/>
        <end position="324"/>
    </location>
</feature>
<dbReference type="OrthoDB" id="2908765at2759"/>
<evidence type="ECO:0000313" key="3">
    <source>
        <dbReference type="Proteomes" id="UP001150266"/>
    </source>
</evidence>
<proteinExistence type="predicted"/>
<feature type="compositionally biased region" description="Polar residues" evidence="1">
    <location>
        <begin position="124"/>
        <end position="144"/>
    </location>
</feature>
<name>A0A9W9ARQ4_9AGAR</name>
<feature type="region of interest" description="Disordered" evidence="1">
    <location>
        <begin position="116"/>
        <end position="149"/>
    </location>
</feature>